<organism evidence="2 3">
    <name type="scientific">Pseudoxanthomonas suwonensis (strain 11-1)</name>
    <dbReference type="NCBI Taxonomy" id="743721"/>
    <lineage>
        <taxon>Bacteria</taxon>
        <taxon>Pseudomonadati</taxon>
        <taxon>Pseudomonadota</taxon>
        <taxon>Gammaproteobacteria</taxon>
        <taxon>Lysobacterales</taxon>
        <taxon>Lysobacteraceae</taxon>
        <taxon>Pseudoxanthomonas</taxon>
    </lineage>
</organism>
<evidence type="ECO:0000313" key="2">
    <source>
        <dbReference type="EMBL" id="ADV26470.1"/>
    </source>
</evidence>
<name>E6WQM1_PSEUU</name>
<keyword evidence="3" id="KW-1185">Reference proteome</keyword>
<keyword evidence="1" id="KW-1133">Transmembrane helix</keyword>
<keyword evidence="1" id="KW-0472">Membrane</keyword>
<reference evidence="2 3" key="1">
    <citation type="submission" date="2011-01" db="EMBL/GenBank/DDBJ databases">
        <title>Complete sequence of Pseudoxanthomonas suwonensis 11-1.</title>
        <authorList>
            <consortium name="US DOE Joint Genome Institute"/>
            <person name="Lucas S."/>
            <person name="Copeland A."/>
            <person name="Lapidus A."/>
            <person name="Cheng J.-F."/>
            <person name="Goodwin L."/>
            <person name="Pitluck S."/>
            <person name="Teshima H."/>
            <person name="Detter J.C."/>
            <person name="Han C."/>
            <person name="Tapia R."/>
            <person name="Land M."/>
            <person name="Hauser L."/>
            <person name="Kyrpides N."/>
            <person name="Ivanova N."/>
            <person name="Ovchinnikova G."/>
            <person name="Siebers A.K."/>
            <person name="Allgaier M."/>
            <person name="Thelen M.P."/>
            <person name="Hugenholtz P."/>
            <person name="Gladden J."/>
            <person name="Woyke T."/>
        </authorList>
    </citation>
    <scope>NUCLEOTIDE SEQUENCE [LARGE SCALE GENOMIC DNA]</scope>
    <source>
        <strain evidence="3">11-1</strain>
    </source>
</reference>
<dbReference type="OrthoDB" id="7446256at2"/>
<feature type="transmembrane region" description="Helical" evidence="1">
    <location>
        <begin position="203"/>
        <end position="226"/>
    </location>
</feature>
<dbReference type="AlphaFoldDB" id="E6WQM1"/>
<feature type="transmembrane region" description="Helical" evidence="1">
    <location>
        <begin position="233"/>
        <end position="254"/>
    </location>
</feature>
<dbReference type="RefSeq" id="WP_013534300.1">
    <property type="nucleotide sequence ID" value="NC_014924.1"/>
</dbReference>
<keyword evidence="1" id="KW-0812">Transmembrane</keyword>
<protein>
    <recommendedName>
        <fullName evidence="4">DUF3667 domain-containing protein</fullName>
    </recommendedName>
</protein>
<dbReference type="InterPro" id="IPR022134">
    <property type="entry name" value="DUF3667"/>
</dbReference>
<dbReference type="Pfam" id="PF12412">
    <property type="entry name" value="DUF3667"/>
    <property type="match status" value="1"/>
</dbReference>
<dbReference type="Proteomes" id="UP000008632">
    <property type="component" value="Chromosome"/>
</dbReference>
<evidence type="ECO:0000256" key="1">
    <source>
        <dbReference type="SAM" id="Phobius"/>
    </source>
</evidence>
<dbReference type="STRING" id="743721.Psesu_0613"/>
<dbReference type="EMBL" id="CP002446">
    <property type="protein sequence ID" value="ADV26470.1"/>
    <property type="molecule type" value="Genomic_DNA"/>
</dbReference>
<evidence type="ECO:0000313" key="3">
    <source>
        <dbReference type="Proteomes" id="UP000008632"/>
    </source>
</evidence>
<evidence type="ECO:0008006" key="4">
    <source>
        <dbReference type="Google" id="ProtNLM"/>
    </source>
</evidence>
<dbReference type="KEGG" id="psu:Psesu_0613"/>
<gene>
    <name evidence="2" type="ordered locus">Psesu_0613</name>
</gene>
<sequence>MSDTQCMECGHAGEPGHMFCPACGRQARAPRIDWHYLAEQVRHGILNLERGFLYSLCNLLLRPGRLIRDYIDGQRARQVKPLTLLLVTAAAVVLVGRLVADGDVIGSTISAGAGLAGNPELAGSPAAQEATRTLESWVNRNFALVTLLLLPLEAAGLRLAFRGVGGLNYPEWLVVTAFLSAQGFVFMAAGLLLQRWIPGATAWAVYAAMACLLFSLAQFFAGYPWWKTVLRGLLGLLLYAVVQSLATAAALALYDAVR</sequence>
<feature type="transmembrane region" description="Helical" evidence="1">
    <location>
        <begin position="173"/>
        <end position="197"/>
    </location>
</feature>
<proteinExistence type="predicted"/>
<dbReference type="eggNOG" id="ENOG5031MRJ">
    <property type="taxonomic scope" value="Bacteria"/>
</dbReference>
<dbReference type="HOGENOM" id="CLU_046825_3_0_6"/>
<feature type="transmembrane region" description="Helical" evidence="1">
    <location>
        <begin position="142"/>
        <end position="161"/>
    </location>
</feature>
<accession>E6WQM1</accession>